<dbReference type="AlphaFoldDB" id="A0A0M0BM16"/>
<evidence type="ECO:0000313" key="2">
    <source>
        <dbReference type="EMBL" id="KON29598.1"/>
    </source>
</evidence>
<feature type="region of interest" description="Disordered" evidence="1">
    <location>
        <begin position="51"/>
        <end position="73"/>
    </location>
</feature>
<dbReference type="EMBL" id="LFWZ01000058">
    <property type="protein sequence ID" value="KON29598.1"/>
    <property type="molecule type" value="Genomic_DNA"/>
</dbReference>
<dbReference type="Proteomes" id="UP000037210">
    <property type="component" value="Unassembled WGS sequence"/>
</dbReference>
<reference evidence="2 3" key="1">
    <citation type="submission" date="2015-06" db="EMBL/GenBank/DDBJ databases">
        <title>New insights into the roles of widespread benthic archaea in carbon and nitrogen cycling.</title>
        <authorList>
            <person name="Lazar C.S."/>
            <person name="Baker B.J."/>
            <person name="Seitz K.W."/>
            <person name="Hyde A.S."/>
            <person name="Dick G.J."/>
            <person name="Hinrichs K.-U."/>
            <person name="Teske A.P."/>
        </authorList>
    </citation>
    <scope>NUCLEOTIDE SEQUENCE [LARGE SCALE GENOMIC DNA]</scope>
    <source>
        <strain evidence="2">DG-45</strain>
    </source>
</reference>
<accession>A0A0M0BM16</accession>
<name>A0A0M0BM16_9ARCH</name>
<protein>
    <submittedName>
        <fullName evidence="2">Uncharacterized protein</fullName>
    </submittedName>
</protein>
<sequence>MCLDGITAYHPGAPPHVLVNVLGVVPLVSDDYEARPRAGLLQDRFEVDDIVPGDPPRLEAADQPQPRLHGEDALDVPRLMARGCQTTSIMFQPVSATISLTGRARRRPLKAIGLSSPLSTS</sequence>
<comment type="caution">
    <text evidence="2">The sequence shown here is derived from an EMBL/GenBank/DDBJ whole genome shotgun (WGS) entry which is preliminary data.</text>
</comment>
<evidence type="ECO:0000313" key="3">
    <source>
        <dbReference type="Proteomes" id="UP000037210"/>
    </source>
</evidence>
<gene>
    <name evidence="2" type="ORF">AC482_06020</name>
</gene>
<proteinExistence type="predicted"/>
<organism evidence="2 3">
    <name type="scientific">miscellaneous Crenarchaeota group-15 archaeon DG-45</name>
    <dbReference type="NCBI Taxonomy" id="1685127"/>
    <lineage>
        <taxon>Archaea</taxon>
        <taxon>Candidatus Bathyarchaeota</taxon>
        <taxon>MCG-15</taxon>
    </lineage>
</organism>
<evidence type="ECO:0000256" key="1">
    <source>
        <dbReference type="SAM" id="MobiDB-lite"/>
    </source>
</evidence>